<organism evidence="2 3">
    <name type="scientific">Smittium culicis</name>
    <dbReference type="NCBI Taxonomy" id="133412"/>
    <lineage>
        <taxon>Eukaryota</taxon>
        <taxon>Fungi</taxon>
        <taxon>Fungi incertae sedis</taxon>
        <taxon>Zoopagomycota</taxon>
        <taxon>Kickxellomycotina</taxon>
        <taxon>Harpellomycetes</taxon>
        <taxon>Harpellales</taxon>
        <taxon>Legeriomycetaceae</taxon>
        <taxon>Smittium</taxon>
    </lineage>
</organism>
<evidence type="ECO:0000313" key="3">
    <source>
        <dbReference type="Proteomes" id="UP000187429"/>
    </source>
</evidence>
<keyword evidence="1" id="KW-0472">Membrane</keyword>
<proteinExistence type="predicted"/>
<feature type="transmembrane region" description="Helical" evidence="1">
    <location>
        <begin position="126"/>
        <end position="143"/>
    </location>
</feature>
<keyword evidence="1" id="KW-0812">Transmembrane</keyword>
<dbReference type="AlphaFoldDB" id="A0A1R1X106"/>
<evidence type="ECO:0000313" key="2">
    <source>
        <dbReference type="EMBL" id="OMJ08308.1"/>
    </source>
</evidence>
<keyword evidence="1" id="KW-1133">Transmembrane helix</keyword>
<dbReference type="EMBL" id="LSSM01007429">
    <property type="protein sequence ID" value="OMJ08308.1"/>
    <property type="molecule type" value="Genomic_DNA"/>
</dbReference>
<gene>
    <name evidence="2" type="ORF">AYI69_g11122</name>
</gene>
<dbReference type="Proteomes" id="UP000187429">
    <property type="component" value="Unassembled WGS sequence"/>
</dbReference>
<evidence type="ECO:0000256" key="1">
    <source>
        <dbReference type="SAM" id="Phobius"/>
    </source>
</evidence>
<keyword evidence="3" id="KW-1185">Reference proteome</keyword>
<protein>
    <submittedName>
        <fullName evidence="2">Uncharacterized protein</fullName>
    </submittedName>
</protein>
<sequence length="148" mass="16554">MRLPSACTYTAPSRLPDAPTTARIMTTDLAESAGLIVLARWCAFNADKGEVSLNLFAQDAVVVHIDLRKAHEHDAAIRGFAGSGKLVCQHAHKQKRPVRLVRVRNQHHRPGIGHFRCEPNCRRKSLIHHFPLLFSLLLILFIVPPSPF</sequence>
<comment type="caution">
    <text evidence="2">The sequence shown here is derived from an EMBL/GenBank/DDBJ whole genome shotgun (WGS) entry which is preliminary data.</text>
</comment>
<name>A0A1R1X106_9FUNG</name>
<reference evidence="3" key="1">
    <citation type="submission" date="2017-01" db="EMBL/GenBank/DDBJ databases">
        <authorList>
            <person name="Wang Y."/>
            <person name="White M."/>
            <person name="Kvist S."/>
            <person name="Moncalvo J.-M."/>
        </authorList>
    </citation>
    <scope>NUCLEOTIDE SEQUENCE [LARGE SCALE GENOMIC DNA]</scope>
    <source>
        <strain evidence="3">ID-206-W2</strain>
    </source>
</reference>
<accession>A0A1R1X106</accession>